<dbReference type="EnsemblPlants" id="OMERI01G03170.2">
    <property type="protein sequence ID" value="OMERI01G03170.2"/>
    <property type="gene ID" value="OMERI01G03170"/>
</dbReference>
<dbReference type="Proteomes" id="UP000008021">
    <property type="component" value="Chromosome 1"/>
</dbReference>
<evidence type="ECO:0000313" key="2">
    <source>
        <dbReference type="EnsemblPlants" id="OMERI01G03170.2"/>
    </source>
</evidence>
<dbReference type="PANTHER" id="PTHR48476:SF1">
    <property type="entry name" value="SHORT-CHAIN DEHYDROGENASE TIC 32, CHLOROPLASTIC-LIKE"/>
    <property type="match status" value="1"/>
</dbReference>
<dbReference type="STRING" id="40149.A0A0E0BX75"/>
<comment type="similarity">
    <text evidence="1">Belongs to the short-chain dehydrogenases/reductases (SDR) family.</text>
</comment>
<dbReference type="InterPro" id="IPR036291">
    <property type="entry name" value="NAD(P)-bd_dom_sf"/>
</dbReference>
<dbReference type="AlphaFoldDB" id="A0A0E0BX75"/>
<dbReference type="Gene3D" id="3.40.50.720">
    <property type="entry name" value="NAD(P)-binding Rossmann-like Domain"/>
    <property type="match status" value="1"/>
</dbReference>
<name>A0A0E0BX75_9ORYZ</name>
<dbReference type="CDD" id="cd05327">
    <property type="entry name" value="retinol-DH_like_SDR_c_like"/>
    <property type="match status" value="1"/>
</dbReference>
<keyword evidence="3" id="KW-1185">Reference proteome</keyword>
<reference evidence="2" key="1">
    <citation type="submission" date="2015-04" db="UniProtKB">
        <authorList>
            <consortium name="EnsemblPlants"/>
        </authorList>
    </citation>
    <scope>IDENTIFICATION</scope>
</reference>
<dbReference type="PRINTS" id="PR00080">
    <property type="entry name" value="SDRFAMILY"/>
</dbReference>
<evidence type="ECO:0000313" key="3">
    <source>
        <dbReference type="Proteomes" id="UP000008021"/>
    </source>
</evidence>
<protein>
    <submittedName>
        <fullName evidence="2">Uncharacterized protein</fullName>
    </submittedName>
</protein>
<dbReference type="PANTHER" id="PTHR48476">
    <property type="entry name" value="SHORT-CHAIN DEHYDROGENASE TIC 32, CHLOROPLASTIC-LIKE"/>
    <property type="match status" value="1"/>
</dbReference>
<dbReference type="SUPFAM" id="SSF51735">
    <property type="entry name" value="NAD(P)-binding Rossmann-fold domains"/>
    <property type="match status" value="1"/>
</dbReference>
<organism evidence="2">
    <name type="scientific">Oryza meridionalis</name>
    <dbReference type="NCBI Taxonomy" id="40149"/>
    <lineage>
        <taxon>Eukaryota</taxon>
        <taxon>Viridiplantae</taxon>
        <taxon>Streptophyta</taxon>
        <taxon>Embryophyta</taxon>
        <taxon>Tracheophyta</taxon>
        <taxon>Spermatophyta</taxon>
        <taxon>Magnoliopsida</taxon>
        <taxon>Liliopsida</taxon>
        <taxon>Poales</taxon>
        <taxon>Poaceae</taxon>
        <taxon>BOP clade</taxon>
        <taxon>Oryzoideae</taxon>
        <taxon>Oryzeae</taxon>
        <taxon>Oryzinae</taxon>
        <taxon>Oryza</taxon>
    </lineage>
</organism>
<accession>A0A0E0BX75</accession>
<proteinExistence type="inferred from homology"/>
<dbReference type="Gramene" id="OMERI01G03170.2">
    <property type="protein sequence ID" value="OMERI01G03170.2"/>
    <property type="gene ID" value="OMERI01G03170"/>
</dbReference>
<dbReference type="Pfam" id="PF00106">
    <property type="entry name" value="adh_short"/>
    <property type="match status" value="1"/>
</dbReference>
<reference evidence="2" key="2">
    <citation type="submission" date="2018-05" db="EMBL/GenBank/DDBJ databases">
        <title>OmerRS3 (Oryza meridionalis Reference Sequence Version 3).</title>
        <authorList>
            <person name="Zhang J."/>
            <person name="Kudrna D."/>
            <person name="Lee S."/>
            <person name="Talag J."/>
            <person name="Welchert J."/>
            <person name="Wing R.A."/>
        </authorList>
    </citation>
    <scope>NUCLEOTIDE SEQUENCE [LARGE SCALE GENOMIC DNA]</scope>
    <source>
        <strain evidence="2">cv. OR44</strain>
    </source>
</reference>
<dbReference type="InterPro" id="IPR055280">
    <property type="entry name" value="TIC32"/>
</dbReference>
<sequence>MNPGRFDSNSFLSRLLPSCIDSNSATNSAPAPPTINNHLLLRFRLAPASRARALNNSSICPARMGILSLITGKAGASGFGSGSTAEQVTAGVDATGLTVIVTGGASGIGLETSRVFALRGAHVIIAARNTEAASVVRKKIIEENPKAHIDVLKLDLSSLKSVRAFADQFNSMNLPLNILINNAGVMFCPFGLSEDGVEMQFATNHLGHFLLTNLLLDNMKATAKSTGIEGRIVNLSSVAHLHTYPKGIEFDKVNDEKTYDDKMAYGQSKLANILHAKELSRRLKEEGANITINCVHPGLIMTNLMRHSFFLMKVLQFATYILWKSVPQGAATTCYVGLNPQLKGVTGQYFADCNVEKTSRFARNDALAKQLWEFSEKLIKSSSK</sequence>
<evidence type="ECO:0000256" key="1">
    <source>
        <dbReference type="RuleBase" id="RU000363"/>
    </source>
</evidence>
<dbReference type="PRINTS" id="PR00081">
    <property type="entry name" value="GDHRDH"/>
</dbReference>
<dbReference type="InterPro" id="IPR002347">
    <property type="entry name" value="SDR_fam"/>
</dbReference>